<sequence length="231" mass="25910">MVAEFGNTSTFDWAQTSIVKLITSKESKGYYGAYNITGWKNGIINPKNNKIYESLFTGKGTYDIETMTIKEIKAAQITYVGTEKKHLFAVGLFQMIPDTLNSFLSWLKTKKKIDESKQLFNKEFQSLMPLYFWESKKTDIGNYFRGKVTVEKAAYAVAKEWASAGVPKGEKLDNGTVSDGTKKSYYDGDGLNSAHYTATETIKALKETKKMLDEAGGYELVLKNGLESLKD</sequence>
<keyword evidence="2" id="KW-1185">Reference proteome</keyword>
<dbReference type="AlphaFoldDB" id="A0A4Q0XVB1"/>
<evidence type="ECO:0000313" key="1">
    <source>
        <dbReference type="EMBL" id="RXJ61083.1"/>
    </source>
</evidence>
<gene>
    <name evidence="1" type="ORF">CRV06_14770</name>
</gene>
<comment type="caution">
    <text evidence="1">The sequence shown here is derived from an EMBL/GenBank/DDBJ whole genome shotgun (WGS) entry which is preliminary data.</text>
</comment>
<name>A0A4Q0XVB1_9BACT</name>
<dbReference type="Gene3D" id="1.10.530.10">
    <property type="match status" value="1"/>
</dbReference>
<accession>A0A4Q0XVB1</accession>
<dbReference type="OrthoDB" id="5690431at2"/>
<dbReference type="EMBL" id="PDKO01000023">
    <property type="protein sequence ID" value="RXJ61083.1"/>
    <property type="molecule type" value="Genomic_DNA"/>
</dbReference>
<reference evidence="1 2" key="1">
    <citation type="submission" date="2017-10" db="EMBL/GenBank/DDBJ databases">
        <title>Genomics of the genus Arcobacter.</title>
        <authorList>
            <person name="Perez-Cataluna A."/>
            <person name="Figueras M.J."/>
        </authorList>
    </citation>
    <scope>NUCLEOTIDE SEQUENCE [LARGE SCALE GENOMIC DNA]</scope>
    <source>
        <strain evidence="1 2">DSM 24636</strain>
    </source>
</reference>
<proteinExistence type="predicted"/>
<organism evidence="1 2">
    <name type="scientific">Halarcobacter anaerophilus</name>
    <dbReference type="NCBI Taxonomy" id="877500"/>
    <lineage>
        <taxon>Bacteria</taxon>
        <taxon>Pseudomonadati</taxon>
        <taxon>Campylobacterota</taxon>
        <taxon>Epsilonproteobacteria</taxon>
        <taxon>Campylobacterales</taxon>
        <taxon>Arcobacteraceae</taxon>
        <taxon>Halarcobacter</taxon>
    </lineage>
</organism>
<evidence type="ECO:0000313" key="2">
    <source>
        <dbReference type="Proteomes" id="UP000290191"/>
    </source>
</evidence>
<dbReference type="Proteomes" id="UP000290191">
    <property type="component" value="Unassembled WGS sequence"/>
</dbReference>
<protein>
    <submittedName>
        <fullName evidence="1">Uncharacterized protein</fullName>
    </submittedName>
</protein>